<evidence type="ECO:0000256" key="1">
    <source>
        <dbReference type="SAM" id="MobiDB-lite"/>
    </source>
</evidence>
<gene>
    <name evidence="2" type="ORF">DF3PB_200011</name>
</gene>
<accession>A0A380TDD2</accession>
<sequence>MKSLTTRQERFCERFVELGNASAAAKAAGYLPASARNTGYRLLRDPRIATRIAAIQEQMADQHCRQVDILLGKLETVFRRALDDHQFAAAARAIELQAKLAGLGDRPQARTTPRRDKAAFDTADDSGSTG</sequence>
<dbReference type="GO" id="GO:0051276">
    <property type="term" value="P:chromosome organization"/>
    <property type="evidence" value="ECO:0007669"/>
    <property type="project" value="InterPro"/>
</dbReference>
<protein>
    <recommendedName>
        <fullName evidence="3">Terminase small subunit</fullName>
    </recommendedName>
</protein>
<feature type="region of interest" description="Disordered" evidence="1">
    <location>
        <begin position="102"/>
        <end position="130"/>
    </location>
</feature>
<organism evidence="2">
    <name type="scientific">metagenome</name>
    <dbReference type="NCBI Taxonomy" id="256318"/>
    <lineage>
        <taxon>unclassified sequences</taxon>
        <taxon>metagenomes</taxon>
    </lineage>
</organism>
<evidence type="ECO:0000313" key="2">
    <source>
        <dbReference type="EMBL" id="SUS05650.1"/>
    </source>
</evidence>
<dbReference type="Pfam" id="PF03592">
    <property type="entry name" value="Terminase_2"/>
    <property type="match status" value="1"/>
</dbReference>
<dbReference type="AlphaFoldDB" id="A0A380TDD2"/>
<name>A0A380TDD2_9ZZZZ</name>
<evidence type="ECO:0008006" key="3">
    <source>
        <dbReference type="Google" id="ProtNLM"/>
    </source>
</evidence>
<reference evidence="2" key="1">
    <citation type="submission" date="2018-07" db="EMBL/GenBank/DDBJ databases">
        <authorList>
            <person name="Quirk P.G."/>
            <person name="Krulwich T.A."/>
        </authorList>
    </citation>
    <scope>NUCLEOTIDE SEQUENCE</scope>
</reference>
<dbReference type="EMBL" id="UIDG01000113">
    <property type="protein sequence ID" value="SUS05650.1"/>
    <property type="molecule type" value="Genomic_DNA"/>
</dbReference>
<proteinExistence type="predicted"/>
<dbReference type="Gene3D" id="1.10.10.1400">
    <property type="entry name" value="Terminase, small subunit, N-terminal DNA-binding domain, HTH motif"/>
    <property type="match status" value="1"/>
</dbReference>
<dbReference type="InterPro" id="IPR005335">
    <property type="entry name" value="Terminase_ssu"/>
</dbReference>
<dbReference type="InterPro" id="IPR038713">
    <property type="entry name" value="Terminase_Gp1_N_sf"/>
</dbReference>